<dbReference type="Pfam" id="PF05013">
    <property type="entry name" value="FGase"/>
    <property type="match status" value="1"/>
</dbReference>
<keyword evidence="2" id="KW-1185">Reference proteome</keyword>
<dbReference type="AlphaFoldDB" id="A0A2T9K9Z7"/>
<dbReference type="InterPro" id="IPR011227">
    <property type="entry name" value="UCP029730"/>
</dbReference>
<comment type="caution">
    <text evidence="1">The sequence shown here is derived from an EMBL/GenBank/DDBJ whole genome shotgun (WGS) entry which is preliminary data.</text>
</comment>
<protein>
    <submittedName>
        <fullName evidence="1">N-formylglutamate amidohydrolase</fullName>
    </submittedName>
</protein>
<dbReference type="Proteomes" id="UP000245073">
    <property type="component" value="Unassembled WGS sequence"/>
</dbReference>
<dbReference type="GO" id="GO:0016787">
    <property type="term" value="F:hydrolase activity"/>
    <property type="evidence" value="ECO:0007669"/>
    <property type="project" value="UniProtKB-KW"/>
</dbReference>
<evidence type="ECO:0000313" key="1">
    <source>
        <dbReference type="EMBL" id="PVM92795.1"/>
    </source>
</evidence>
<proteinExistence type="predicted"/>
<name>A0A2T9K9Z7_9CAUL</name>
<dbReference type="OrthoDB" id="9815326at2"/>
<dbReference type="EMBL" id="QDKQ01000024">
    <property type="protein sequence ID" value="PVM92795.1"/>
    <property type="molecule type" value="Genomic_DNA"/>
</dbReference>
<gene>
    <name evidence="1" type="ORF">DDF67_05140</name>
</gene>
<dbReference type="Gene3D" id="3.40.630.40">
    <property type="entry name" value="Zn-dependent exopeptidases"/>
    <property type="match status" value="1"/>
</dbReference>
<dbReference type="InterPro" id="IPR007709">
    <property type="entry name" value="N-FG_amidohydro"/>
</dbReference>
<dbReference type="PIRSF" id="PIRSF029730">
    <property type="entry name" value="UCP029730"/>
    <property type="match status" value="1"/>
</dbReference>
<accession>A0A2T9K9Z7</accession>
<organism evidence="1 2">
    <name type="scientific">Caulobacter endophyticus</name>
    <dbReference type="NCBI Taxonomy" id="2172652"/>
    <lineage>
        <taxon>Bacteria</taxon>
        <taxon>Pseudomonadati</taxon>
        <taxon>Pseudomonadota</taxon>
        <taxon>Alphaproteobacteria</taxon>
        <taxon>Caulobacterales</taxon>
        <taxon>Caulobacteraceae</taxon>
        <taxon>Caulobacter</taxon>
    </lineage>
</organism>
<reference evidence="1 2" key="1">
    <citation type="submission" date="2018-04" db="EMBL/GenBank/DDBJ databases">
        <title>The genome sequence of Caulobacter sp. 744.</title>
        <authorList>
            <person name="Gao J."/>
            <person name="Sun J."/>
        </authorList>
    </citation>
    <scope>NUCLEOTIDE SEQUENCE [LARGE SCALE GENOMIC DNA]</scope>
    <source>
        <strain evidence="1 2">774</strain>
    </source>
</reference>
<evidence type="ECO:0000313" key="2">
    <source>
        <dbReference type="Proteomes" id="UP000245073"/>
    </source>
</evidence>
<keyword evidence="1" id="KW-0378">Hydrolase</keyword>
<sequence length="250" mass="26553">MRLLVAGDIDPVAVDNRGGSSPFLLLGDHAGRAVPRRLDRLGLDDVELARHIACDIGVEGLGVRLAKRLNATFVRQTYSRLVIDCNRALGSEGSIPPVSDGTVIPGNNDLDAASRRGRSAEIFLPYHDQIAATLDGGHGATVVVSLHSFTPSLAGLARPWRYGVLHRGDSMVSAAVLGALRARVGEDAVGDNAPYAMDGTDFTIPHHVDPRGLDYLELEVRQDLLADLAGQDAAAALIGDVLMMLAEERP</sequence>
<dbReference type="SUPFAM" id="SSF53187">
    <property type="entry name" value="Zn-dependent exopeptidases"/>
    <property type="match status" value="1"/>
</dbReference>